<evidence type="ECO:0000313" key="1">
    <source>
        <dbReference type="EMBL" id="KAB1217394.1"/>
    </source>
</evidence>
<organism evidence="1 2">
    <name type="scientific">Morella rubra</name>
    <name type="common">Chinese bayberry</name>
    <dbReference type="NCBI Taxonomy" id="262757"/>
    <lineage>
        <taxon>Eukaryota</taxon>
        <taxon>Viridiplantae</taxon>
        <taxon>Streptophyta</taxon>
        <taxon>Embryophyta</taxon>
        <taxon>Tracheophyta</taxon>
        <taxon>Spermatophyta</taxon>
        <taxon>Magnoliopsida</taxon>
        <taxon>eudicotyledons</taxon>
        <taxon>Gunneridae</taxon>
        <taxon>Pentapetalae</taxon>
        <taxon>rosids</taxon>
        <taxon>fabids</taxon>
        <taxon>Fagales</taxon>
        <taxon>Myricaceae</taxon>
        <taxon>Morella</taxon>
    </lineage>
</organism>
<name>A0A6A1VWP2_9ROSI</name>
<accession>A0A6A1VWP2</accession>
<comment type="caution">
    <text evidence="1">The sequence shown here is derived from an EMBL/GenBank/DDBJ whole genome shotgun (WGS) entry which is preliminary data.</text>
</comment>
<keyword evidence="2" id="KW-1185">Reference proteome</keyword>
<dbReference type="Proteomes" id="UP000516437">
    <property type="component" value="Chromosome 4"/>
</dbReference>
<dbReference type="AlphaFoldDB" id="A0A6A1VWP2"/>
<reference evidence="1 2" key="1">
    <citation type="journal article" date="2019" name="Plant Biotechnol. J.">
        <title>The red bayberry genome and genetic basis of sex determination.</title>
        <authorList>
            <person name="Jia H.M."/>
            <person name="Jia H.J."/>
            <person name="Cai Q.L."/>
            <person name="Wang Y."/>
            <person name="Zhao H.B."/>
            <person name="Yang W.F."/>
            <person name="Wang G.Y."/>
            <person name="Li Y.H."/>
            <person name="Zhan D.L."/>
            <person name="Shen Y.T."/>
            <person name="Niu Q.F."/>
            <person name="Chang L."/>
            <person name="Qiu J."/>
            <person name="Zhao L."/>
            <person name="Xie H.B."/>
            <person name="Fu W.Y."/>
            <person name="Jin J."/>
            <person name="Li X.W."/>
            <person name="Jiao Y."/>
            <person name="Zhou C.C."/>
            <person name="Tu T."/>
            <person name="Chai C.Y."/>
            <person name="Gao J.L."/>
            <person name="Fan L.J."/>
            <person name="van de Weg E."/>
            <person name="Wang J.Y."/>
            <person name="Gao Z.S."/>
        </authorList>
    </citation>
    <scope>NUCLEOTIDE SEQUENCE [LARGE SCALE GENOMIC DNA]</scope>
    <source>
        <tissue evidence="1">Leaves</tissue>
    </source>
</reference>
<evidence type="ECO:0000313" key="2">
    <source>
        <dbReference type="Proteomes" id="UP000516437"/>
    </source>
</evidence>
<proteinExistence type="predicted"/>
<gene>
    <name evidence="1" type="ORF">CJ030_MR4G020927</name>
</gene>
<dbReference type="EMBL" id="RXIC02000022">
    <property type="protein sequence ID" value="KAB1217394.1"/>
    <property type="molecule type" value="Genomic_DNA"/>
</dbReference>
<sequence length="89" mass="10420">MALPELGLVEYVAAAEADTNKKYMGRPPCMLHFNDCTQTEDLRYRLLVEKGQKKHILIAWTIFSSWLLYKVTDLVGQVEELRLQLRRRP</sequence>
<protein>
    <submittedName>
        <fullName evidence="1">Uncharacterized protein</fullName>
    </submittedName>
</protein>